<sequence length="503" mass="55488">MSNADLYSLRDSLSVGDPKTSADFAPCRRATSGQPLSVKLSSWRRLSFGIRFHFATGIRQITAMLRSVFCLLAVCLATSYASYCGQAAIPFTFQKCEETYSKQGCVAGQWLGGIAPHAVAQGSDLQVRCCWYAPLIDSEDRGVAVVTNGQLVVGGEVMEGDSLESFDYIADIKIEGTKDGNTVYAVSIRRMPCAEEEENLENDALQSLDGDVRLSNKEPQAEEKPHPYQRHITRTAYISPTVRDFTHTGSVALHQDTSTKSTNIKLSRSNNNNNNRKNNNNNNCNRNNSNRSSNNNNNRNNCSNNSNDNNKHNNKRCNNNSSSNNNNKHNNKRCSNNSSNSKHYSNNNNNNNNKQCNSSCSNICSNSSSNRNNISNNQCSNSLQCSSSPNNQRLRLHSTLKHRPVWVKLPPSHPLTAAYGQQNVSPLMALPQLPMGTFQQPQPQGQVPQVGVTTLIPTLPPLTFPTLDQIPKIDIPSVEDVENVIPPVQRAILTTVARFFGVL</sequence>
<reference evidence="6" key="2">
    <citation type="submission" date="2019-09" db="UniProtKB">
        <authorList>
            <consortium name="WormBaseParasite"/>
        </authorList>
    </citation>
    <scope>IDENTIFICATION</scope>
</reference>
<keyword evidence="3" id="KW-0472">Membrane</keyword>
<feature type="compositionally biased region" description="Low complexity" evidence="2">
    <location>
        <begin position="267"/>
        <end position="308"/>
    </location>
</feature>
<evidence type="ECO:0000256" key="3">
    <source>
        <dbReference type="SAM" id="Phobius"/>
    </source>
</evidence>
<dbReference type="InterPro" id="IPR052140">
    <property type="entry name" value="Dev_Signal_Hedgehog-like"/>
</dbReference>
<evidence type="ECO:0000313" key="6">
    <source>
        <dbReference type="WBParaSite" id="HPBE_0001416901-mRNA-1"/>
    </source>
</evidence>
<evidence type="ECO:0000313" key="5">
    <source>
        <dbReference type="Proteomes" id="UP000050761"/>
    </source>
</evidence>
<proteinExistence type="predicted"/>
<evidence type="ECO:0000256" key="1">
    <source>
        <dbReference type="ARBA" id="ARBA00022473"/>
    </source>
</evidence>
<accession>A0A3P7ZG28</accession>
<feature type="compositionally biased region" description="Low complexity" evidence="2">
    <location>
        <begin position="316"/>
        <end position="352"/>
    </location>
</feature>
<reference evidence="4 5" key="1">
    <citation type="submission" date="2018-11" db="EMBL/GenBank/DDBJ databases">
        <authorList>
            <consortium name="Pathogen Informatics"/>
        </authorList>
    </citation>
    <scope>NUCLEOTIDE SEQUENCE [LARGE SCALE GENOMIC DNA]</scope>
</reference>
<name>A0A183FZI3_HELPZ</name>
<keyword evidence="1" id="KW-0217">Developmental protein</keyword>
<evidence type="ECO:0000256" key="2">
    <source>
        <dbReference type="SAM" id="MobiDB-lite"/>
    </source>
</evidence>
<feature type="region of interest" description="Disordered" evidence="2">
    <location>
        <begin position="250"/>
        <end position="352"/>
    </location>
</feature>
<keyword evidence="5" id="KW-1185">Reference proteome</keyword>
<dbReference type="PANTHER" id="PTHR46706">
    <property type="entry name" value="PROTEIN QUA-1-RELATED"/>
    <property type="match status" value="1"/>
</dbReference>
<accession>A0A183FZI3</accession>
<evidence type="ECO:0000313" key="4">
    <source>
        <dbReference type="EMBL" id="VDO98730.1"/>
    </source>
</evidence>
<keyword evidence="3" id="KW-1133">Transmembrane helix</keyword>
<keyword evidence="3" id="KW-0812">Transmembrane</keyword>
<dbReference type="Proteomes" id="UP000050761">
    <property type="component" value="Unassembled WGS sequence"/>
</dbReference>
<feature type="transmembrane region" description="Helical" evidence="3">
    <location>
        <begin position="63"/>
        <end position="83"/>
    </location>
</feature>
<protein>
    <submittedName>
        <fullName evidence="6">PDZ domain-containing protein</fullName>
    </submittedName>
</protein>
<dbReference type="PANTHER" id="PTHR46706:SF12">
    <property type="entry name" value="PROTEIN QUA-1-RELATED"/>
    <property type="match status" value="1"/>
</dbReference>
<dbReference type="OrthoDB" id="5212at2759"/>
<dbReference type="WBParaSite" id="HPBE_0001416901-mRNA-1">
    <property type="protein sequence ID" value="HPBE_0001416901-mRNA-1"/>
    <property type="gene ID" value="HPBE_0001416901"/>
</dbReference>
<dbReference type="EMBL" id="UZAH01028239">
    <property type="protein sequence ID" value="VDO98730.1"/>
    <property type="molecule type" value="Genomic_DNA"/>
</dbReference>
<gene>
    <name evidence="4" type="ORF">HPBE_LOCUS14170</name>
</gene>
<organism evidence="5 6">
    <name type="scientific">Heligmosomoides polygyrus</name>
    <name type="common">Parasitic roundworm</name>
    <dbReference type="NCBI Taxonomy" id="6339"/>
    <lineage>
        <taxon>Eukaryota</taxon>
        <taxon>Metazoa</taxon>
        <taxon>Ecdysozoa</taxon>
        <taxon>Nematoda</taxon>
        <taxon>Chromadorea</taxon>
        <taxon>Rhabditida</taxon>
        <taxon>Rhabditina</taxon>
        <taxon>Rhabditomorpha</taxon>
        <taxon>Strongyloidea</taxon>
        <taxon>Heligmosomidae</taxon>
        <taxon>Heligmosomoides</taxon>
    </lineage>
</organism>
<feature type="compositionally biased region" description="Polar residues" evidence="2">
    <location>
        <begin position="255"/>
        <end position="266"/>
    </location>
</feature>
<dbReference type="AlphaFoldDB" id="A0A183FZI3"/>